<evidence type="ECO:0000313" key="5">
    <source>
        <dbReference type="Proteomes" id="UP001549122"/>
    </source>
</evidence>
<keyword evidence="1 4" id="KW-0808">Transferase</keyword>
<gene>
    <name evidence="4" type="ORF">ABID29_001898</name>
</gene>
<dbReference type="RefSeq" id="WP_354365894.1">
    <property type="nucleotide sequence ID" value="NZ_JBEPLO010000023.1"/>
</dbReference>
<dbReference type="SUPFAM" id="SSF55729">
    <property type="entry name" value="Acyl-CoA N-acyltransferases (Nat)"/>
    <property type="match status" value="1"/>
</dbReference>
<dbReference type="InterPro" id="IPR000182">
    <property type="entry name" value="GNAT_dom"/>
</dbReference>
<keyword evidence="5" id="KW-1185">Reference proteome</keyword>
<dbReference type="EC" id="2.3.1.183" evidence="4"/>
<accession>A0ABV2FJZ0</accession>
<proteinExistence type="predicted"/>
<dbReference type="CDD" id="cd04301">
    <property type="entry name" value="NAT_SF"/>
    <property type="match status" value="1"/>
</dbReference>
<evidence type="ECO:0000313" key="4">
    <source>
        <dbReference type="EMBL" id="MET3558770.1"/>
    </source>
</evidence>
<reference evidence="4 5" key="1">
    <citation type="submission" date="2024-06" db="EMBL/GenBank/DDBJ databases">
        <title>Genomic Encyclopedia of Type Strains, Phase IV (KMG-IV): sequencing the most valuable type-strain genomes for metagenomic binning, comparative biology and taxonomic classification.</title>
        <authorList>
            <person name="Goeker M."/>
        </authorList>
    </citation>
    <scope>NUCLEOTIDE SEQUENCE [LARGE SCALE GENOMIC DNA]</scope>
    <source>
        <strain evidence="4 5">DSM 28303</strain>
    </source>
</reference>
<dbReference type="PROSITE" id="PS51186">
    <property type="entry name" value="GNAT"/>
    <property type="match status" value="1"/>
</dbReference>
<feature type="domain" description="N-acetyltransferase" evidence="3">
    <location>
        <begin position="1"/>
        <end position="162"/>
    </location>
</feature>
<organism evidence="4 5">
    <name type="scientific">Streptococcus rupicaprae</name>
    <dbReference type="NCBI Taxonomy" id="759619"/>
    <lineage>
        <taxon>Bacteria</taxon>
        <taxon>Bacillati</taxon>
        <taxon>Bacillota</taxon>
        <taxon>Bacilli</taxon>
        <taxon>Lactobacillales</taxon>
        <taxon>Streptococcaceae</taxon>
        <taxon>Streptococcus</taxon>
    </lineage>
</organism>
<comment type="caution">
    <text evidence="4">The sequence shown here is derived from an EMBL/GenBank/DDBJ whole genome shotgun (WGS) entry which is preliminary data.</text>
</comment>
<dbReference type="Pfam" id="PF13420">
    <property type="entry name" value="Acetyltransf_4"/>
    <property type="match status" value="1"/>
</dbReference>
<dbReference type="EMBL" id="JBEPLO010000023">
    <property type="protein sequence ID" value="MET3558770.1"/>
    <property type="molecule type" value="Genomic_DNA"/>
</dbReference>
<sequence>MTIRPANPADAQALLAIYAYYVKETAITFEYEVPTVENFAQRIRTITQGFPYLIFEENNQILGYAYAAPYKDRAAYDWTVELSIYVHPKARQKGIGQALYDALEKRLDQQGIVNLLACISLPNEASIHFHQKRGYQEVAHFKKIGFKFDQWHDIIWMQKRLSN</sequence>
<dbReference type="Gene3D" id="3.40.630.30">
    <property type="match status" value="1"/>
</dbReference>
<keyword evidence="2 4" id="KW-0012">Acyltransferase</keyword>
<name>A0ABV2FJZ0_9STRE</name>
<evidence type="ECO:0000256" key="2">
    <source>
        <dbReference type="ARBA" id="ARBA00023315"/>
    </source>
</evidence>
<dbReference type="PANTHER" id="PTHR43072">
    <property type="entry name" value="N-ACETYLTRANSFERASE"/>
    <property type="match status" value="1"/>
</dbReference>
<evidence type="ECO:0000256" key="1">
    <source>
        <dbReference type="ARBA" id="ARBA00022679"/>
    </source>
</evidence>
<evidence type="ECO:0000259" key="3">
    <source>
        <dbReference type="PROSITE" id="PS51186"/>
    </source>
</evidence>
<dbReference type="GO" id="GO:0102971">
    <property type="term" value="F:phosphinothricin N-acetyltransferase activity"/>
    <property type="evidence" value="ECO:0007669"/>
    <property type="project" value="UniProtKB-EC"/>
</dbReference>
<dbReference type="PANTHER" id="PTHR43072:SF23">
    <property type="entry name" value="UPF0039 PROTEIN C11D3.02C"/>
    <property type="match status" value="1"/>
</dbReference>
<dbReference type="Proteomes" id="UP001549122">
    <property type="component" value="Unassembled WGS sequence"/>
</dbReference>
<protein>
    <submittedName>
        <fullName evidence="4">Phosphinothricin acetyltransferase</fullName>
        <ecNumber evidence="4">2.3.1.183</ecNumber>
    </submittedName>
</protein>
<dbReference type="InterPro" id="IPR016181">
    <property type="entry name" value="Acyl_CoA_acyltransferase"/>
</dbReference>